<keyword evidence="2" id="KW-1185">Reference proteome</keyword>
<organism evidence="1 2">
    <name type="scientific">Portunus trituberculatus</name>
    <name type="common">Swimming crab</name>
    <name type="synonym">Neptunus trituberculatus</name>
    <dbReference type="NCBI Taxonomy" id="210409"/>
    <lineage>
        <taxon>Eukaryota</taxon>
        <taxon>Metazoa</taxon>
        <taxon>Ecdysozoa</taxon>
        <taxon>Arthropoda</taxon>
        <taxon>Crustacea</taxon>
        <taxon>Multicrustacea</taxon>
        <taxon>Malacostraca</taxon>
        <taxon>Eumalacostraca</taxon>
        <taxon>Eucarida</taxon>
        <taxon>Decapoda</taxon>
        <taxon>Pleocyemata</taxon>
        <taxon>Brachyura</taxon>
        <taxon>Eubrachyura</taxon>
        <taxon>Portunoidea</taxon>
        <taxon>Portunidae</taxon>
        <taxon>Portuninae</taxon>
        <taxon>Portunus</taxon>
    </lineage>
</organism>
<accession>A0A5B7ICK2</accession>
<comment type="caution">
    <text evidence="1">The sequence shown here is derived from an EMBL/GenBank/DDBJ whole genome shotgun (WGS) entry which is preliminary data.</text>
</comment>
<evidence type="ECO:0000313" key="2">
    <source>
        <dbReference type="Proteomes" id="UP000324222"/>
    </source>
</evidence>
<proteinExistence type="predicted"/>
<evidence type="ECO:0000313" key="1">
    <source>
        <dbReference type="EMBL" id="MPC78658.1"/>
    </source>
</evidence>
<name>A0A5B7ICK2_PORTR</name>
<reference evidence="1 2" key="1">
    <citation type="submission" date="2019-05" db="EMBL/GenBank/DDBJ databases">
        <title>Another draft genome of Portunus trituberculatus and its Hox gene families provides insights of decapod evolution.</title>
        <authorList>
            <person name="Jeong J.-H."/>
            <person name="Song I."/>
            <person name="Kim S."/>
            <person name="Choi T."/>
            <person name="Kim D."/>
            <person name="Ryu S."/>
            <person name="Kim W."/>
        </authorList>
    </citation>
    <scope>NUCLEOTIDE SEQUENCE [LARGE SCALE GENOMIC DNA]</scope>
    <source>
        <tissue evidence="1">Muscle</tissue>
    </source>
</reference>
<gene>
    <name evidence="1" type="ORF">E2C01_073152</name>
</gene>
<dbReference type="EMBL" id="VSRR010049025">
    <property type="protein sequence ID" value="MPC78658.1"/>
    <property type="molecule type" value="Genomic_DNA"/>
</dbReference>
<sequence>MAEHCFNPIAQENKKVTILSALFTVTTECYETRPSLPPSLHPSLPLSHLLYHAKRLSPPPFFPSASSTPSH</sequence>
<dbReference type="Proteomes" id="UP000324222">
    <property type="component" value="Unassembled WGS sequence"/>
</dbReference>
<dbReference type="AlphaFoldDB" id="A0A5B7ICK2"/>
<protein>
    <submittedName>
        <fullName evidence="1">Uncharacterized protein</fullName>
    </submittedName>
</protein>